<comment type="caution">
    <text evidence="1">The sequence shown here is derived from an EMBL/GenBank/DDBJ whole genome shotgun (WGS) entry which is preliminary data.</text>
</comment>
<name>A0A4C1V445_EUMVA</name>
<organism evidence="1 2">
    <name type="scientific">Eumeta variegata</name>
    <name type="common">Bagworm moth</name>
    <name type="synonym">Eumeta japonica</name>
    <dbReference type="NCBI Taxonomy" id="151549"/>
    <lineage>
        <taxon>Eukaryota</taxon>
        <taxon>Metazoa</taxon>
        <taxon>Ecdysozoa</taxon>
        <taxon>Arthropoda</taxon>
        <taxon>Hexapoda</taxon>
        <taxon>Insecta</taxon>
        <taxon>Pterygota</taxon>
        <taxon>Neoptera</taxon>
        <taxon>Endopterygota</taxon>
        <taxon>Lepidoptera</taxon>
        <taxon>Glossata</taxon>
        <taxon>Ditrysia</taxon>
        <taxon>Tineoidea</taxon>
        <taxon>Psychidae</taxon>
        <taxon>Oiketicinae</taxon>
        <taxon>Eumeta</taxon>
    </lineage>
</organism>
<evidence type="ECO:0000313" key="2">
    <source>
        <dbReference type="Proteomes" id="UP000299102"/>
    </source>
</evidence>
<reference evidence="1 2" key="1">
    <citation type="journal article" date="2019" name="Commun. Biol.">
        <title>The bagworm genome reveals a unique fibroin gene that provides high tensile strength.</title>
        <authorList>
            <person name="Kono N."/>
            <person name="Nakamura H."/>
            <person name="Ohtoshi R."/>
            <person name="Tomita M."/>
            <person name="Numata K."/>
            <person name="Arakawa K."/>
        </authorList>
    </citation>
    <scope>NUCLEOTIDE SEQUENCE [LARGE SCALE GENOMIC DNA]</scope>
</reference>
<dbReference type="EMBL" id="BGZK01000265">
    <property type="protein sequence ID" value="GBP32824.1"/>
    <property type="molecule type" value="Genomic_DNA"/>
</dbReference>
<sequence>MFLRCRCVWSAQITSKSTSITPVRTSSAAVLTVLYAFVNIINDSLCVLRRALRTMCKNSRSYQHPTAYITVATAVALDTDQIDSPPILIVSDLCSLPFTVMVYDLAGENFSWLRPSRSRIRCKAARDRLSISARVYASTRIVMASGYAITWTLIAFQTRLTILELMPSNPGAVFGKSLTKPCIYRRVRGSASAPKAQKLPSREQNGVCIFARIMGVVDIPSAAPLI</sequence>
<protein>
    <submittedName>
        <fullName evidence="1">Uncharacterized protein</fullName>
    </submittedName>
</protein>
<dbReference type="AlphaFoldDB" id="A0A4C1V445"/>
<gene>
    <name evidence="1" type="ORF">EVAR_19676_1</name>
</gene>
<dbReference type="Proteomes" id="UP000299102">
    <property type="component" value="Unassembled WGS sequence"/>
</dbReference>
<evidence type="ECO:0000313" key="1">
    <source>
        <dbReference type="EMBL" id="GBP32824.1"/>
    </source>
</evidence>
<keyword evidence="2" id="KW-1185">Reference proteome</keyword>
<accession>A0A4C1V445</accession>
<proteinExistence type="predicted"/>